<name>A0A6C0HDN5_9ZZZZ</name>
<keyword evidence="1" id="KW-0812">Transmembrane</keyword>
<proteinExistence type="predicted"/>
<dbReference type="AlphaFoldDB" id="A0A6C0HDN5"/>
<keyword evidence="1" id="KW-1133">Transmembrane helix</keyword>
<evidence type="ECO:0000313" key="2">
    <source>
        <dbReference type="EMBL" id="QHT78255.1"/>
    </source>
</evidence>
<sequence>MSLDSTEPYIVTIDDESLKEQEDNNTIINQDNILVFSSLLFIANAVTAFIRESIIVIH</sequence>
<organism evidence="2">
    <name type="scientific">viral metagenome</name>
    <dbReference type="NCBI Taxonomy" id="1070528"/>
    <lineage>
        <taxon>unclassified sequences</taxon>
        <taxon>metagenomes</taxon>
        <taxon>organismal metagenomes</taxon>
    </lineage>
</organism>
<evidence type="ECO:0000256" key="1">
    <source>
        <dbReference type="SAM" id="Phobius"/>
    </source>
</evidence>
<keyword evidence="1" id="KW-0472">Membrane</keyword>
<accession>A0A6C0HDN5</accession>
<reference evidence="2" key="1">
    <citation type="journal article" date="2020" name="Nature">
        <title>Giant virus diversity and host interactions through global metagenomics.</title>
        <authorList>
            <person name="Schulz F."/>
            <person name="Roux S."/>
            <person name="Paez-Espino D."/>
            <person name="Jungbluth S."/>
            <person name="Walsh D.A."/>
            <person name="Denef V.J."/>
            <person name="McMahon K.D."/>
            <person name="Konstantinidis K.T."/>
            <person name="Eloe-Fadrosh E.A."/>
            <person name="Kyrpides N.C."/>
            <person name="Woyke T."/>
        </authorList>
    </citation>
    <scope>NUCLEOTIDE SEQUENCE</scope>
    <source>
        <strain evidence="2">GVMAG-M-3300023179-91</strain>
    </source>
</reference>
<feature type="transmembrane region" description="Helical" evidence="1">
    <location>
        <begin position="33"/>
        <end position="50"/>
    </location>
</feature>
<dbReference type="EMBL" id="MN739930">
    <property type="protein sequence ID" value="QHT78255.1"/>
    <property type="molecule type" value="Genomic_DNA"/>
</dbReference>
<protein>
    <submittedName>
        <fullName evidence="2">Uncharacterized protein</fullName>
    </submittedName>
</protein>